<feature type="compositionally biased region" description="Polar residues" evidence="2">
    <location>
        <begin position="1"/>
        <end position="10"/>
    </location>
</feature>
<feature type="coiled-coil region" evidence="1">
    <location>
        <begin position="1434"/>
        <end position="1506"/>
    </location>
</feature>
<protein>
    <recommendedName>
        <fullName evidence="3">Dynein associated protein domain-containing protein</fullName>
    </recommendedName>
</protein>
<feature type="compositionally biased region" description="Low complexity" evidence="2">
    <location>
        <begin position="457"/>
        <end position="475"/>
    </location>
</feature>
<dbReference type="SUPFAM" id="SSF51735">
    <property type="entry name" value="NAD(P)-binding Rossmann-fold domains"/>
    <property type="match status" value="1"/>
</dbReference>
<evidence type="ECO:0000313" key="5">
    <source>
        <dbReference type="Proteomes" id="UP000077671"/>
    </source>
</evidence>
<feature type="region of interest" description="Disordered" evidence="2">
    <location>
        <begin position="1511"/>
        <end position="1562"/>
    </location>
</feature>
<feature type="compositionally biased region" description="Low complexity" evidence="2">
    <location>
        <begin position="1752"/>
        <end position="1770"/>
    </location>
</feature>
<evidence type="ECO:0000256" key="1">
    <source>
        <dbReference type="SAM" id="Coils"/>
    </source>
</evidence>
<feature type="region of interest" description="Disordered" evidence="2">
    <location>
        <begin position="564"/>
        <end position="659"/>
    </location>
</feature>
<dbReference type="InterPro" id="IPR002587">
    <property type="entry name" value="Myo-inos-1-P_Synthase"/>
</dbReference>
<name>A0A8T8SZQ6_9BASI</name>
<feature type="compositionally biased region" description="Low complexity" evidence="2">
    <location>
        <begin position="421"/>
        <end position="437"/>
    </location>
</feature>
<dbReference type="Gene3D" id="3.40.50.720">
    <property type="entry name" value="NAD(P)-binding Rossmann-like Domain"/>
    <property type="match status" value="1"/>
</dbReference>
<feature type="compositionally biased region" description="Polar residues" evidence="2">
    <location>
        <begin position="648"/>
        <end position="658"/>
    </location>
</feature>
<accession>A0A8T8SZQ6</accession>
<feature type="compositionally biased region" description="Basic and acidic residues" evidence="2">
    <location>
        <begin position="478"/>
        <end position="488"/>
    </location>
</feature>
<feature type="compositionally biased region" description="Polar residues" evidence="2">
    <location>
        <begin position="397"/>
        <end position="408"/>
    </location>
</feature>
<feature type="compositionally biased region" description="Polar residues" evidence="2">
    <location>
        <begin position="564"/>
        <end position="576"/>
    </location>
</feature>
<dbReference type="Pfam" id="PF12455">
    <property type="entry name" value="Dynactin"/>
    <property type="match status" value="1"/>
</dbReference>
<feature type="region of interest" description="Disordered" evidence="2">
    <location>
        <begin position="1723"/>
        <end position="1785"/>
    </location>
</feature>
<dbReference type="PANTHER" id="PTHR11510">
    <property type="entry name" value="MYO-INOSITOL-1 PHOSPHATE SYNTHASE"/>
    <property type="match status" value="1"/>
</dbReference>
<feature type="domain" description="Dynein associated protein" evidence="3">
    <location>
        <begin position="1009"/>
        <end position="1278"/>
    </location>
</feature>
<feature type="coiled-coil region" evidence="1">
    <location>
        <begin position="665"/>
        <end position="989"/>
    </location>
</feature>
<feature type="region of interest" description="Disordered" evidence="2">
    <location>
        <begin position="216"/>
        <end position="237"/>
    </location>
</feature>
<feature type="region of interest" description="Disordered" evidence="2">
    <location>
        <begin position="342"/>
        <end position="437"/>
    </location>
</feature>
<feature type="compositionally biased region" description="Gly residues" evidence="2">
    <location>
        <begin position="1814"/>
        <end position="1834"/>
    </location>
</feature>
<dbReference type="GO" id="GO:0006021">
    <property type="term" value="P:inositol biosynthetic process"/>
    <property type="evidence" value="ECO:0007669"/>
    <property type="project" value="InterPro"/>
</dbReference>
<dbReference type="Proteomes" id="UP000077671">
    <property type="component" value="Unassembled WGS sequence"/>
</dbReference>
<sequence length="1851" mass="200347">MSSHAATSPSLPGRRPRILPQQHEDDGLEVPTLDPRTLAIVTEMRSMREAFHARFDDVTVRLTAVARRHHHPPEHDDPVEDFIDIDPATTLNDGRRASTAPVHPPPDRTRPSTKTTWSPATLDDRFFDTTRGPTRPRPIHPLITPRHLPSTIPSASPTSPYGSIPLARYRSLPGAEQGRFKKALGRVGLSLAHILGSVDTADDDDLPDDVEALERAPPAQSSVQAHNPNTPAHHNPEERAENIIPGVNDTADDLLKAVGQSHPEVSPSTVFAIACIQKGVPSINGAPPNTFVLGCVELAERHRAFIGGDDLKTGQTKVKSVIAAFLVNAGIIPNCACVASAHRPRHPRGAHDPRLLPHQAAGGAGARTPGMTPSAARISGTATGASTPSSAARRQSLVGSGSSRSAASTPAGAQGHHRTQSRVSRTSSSASSTVSSGMATPASAAAAARRAGVGPATGAARVAPSPAVRARTPASTAHFEDSSSERTPRRAGTGPTAATPGAFSATRRDSLLSRGGGGTGQSHSQDDEDLEEDILNATLADAAAELDGDEEDLLMGGGTEIAAATSTGRTMTSSPTLEEAVSAELDEHDPSASPTAPYSHNRTYDSGPTAGPTSRSRTAGTTAASPATVSPTAALTPVAPIPRPNHMSLASSTSTSHLPRTAAEVGELMHELEELRARVRMMEKKREEEREAMRAAERKAEEAEGKERAVEKLQERLKEIQASLKDQGKLERELEQLRDDYERQIMDANEQLEMAMLDKEVAEEKYEVLAHDAEILREEKEEMQLDRDLAREELAMFEQGEVPEADRASTEFIKLERQNMRLQDALLRVRDVSNEMEADLKHKITELDKELASLSDIQMQYEKATARLEVLESANEDLRSQLDAALGAEEMLETLTERNLNLAEKLDMSKLEIEELTEMCQVSQDIEQVYEEDLRTLQEEIYGYESMANQLQSRLEALQAEVVEQDAYIHQYRELVQTLNGEMEALRAERTAELSGVGEDGFETDGVRARAVAQSQAQLEKEFQITRSASKKQAKTIEIELGKLKESQAMHQLDIIRSYLPPVYFNGDADAVAALLFFRRMSLKADIIKTVLESSHDIQDSLNNIVPEGLIEVCMLRNQLTHFGAISRQISSVMNFASAEDFLRAGQEFRSFQHIEKRIDYYLDALRNQELKEAECGNALNLYSDDFHRFVITFKDSNDAGLPSLEVGVACMFEQQLDTLAAAFGFAKQRIAALYQDEEVEWHLGSRSLEADVFDPLQQLINNIRITKVPARKLTRRLQTLFVSDETIRESAVGAMPLLTADSQALVNFATTLASSFSKYTAEVRTNKTPFVMSNIVSFVDEATNEALKKSDQVMWSSAISMTNQLLQTINQILASATEQENIIKITGTKPWLTRVKQIQTEMTHNVDAERHISSQSEEIVHLRRTIKQREQFLQEHAVKIERLQIHLNRSKEQVDQMTDLRKQLDEARKQAKDYQEANDQLQADLDRAEQEKTTLVQQQQQQQQAAVAQASAQQKAAQQGGGELGPDGSTFGSGGGPGGNGDATGLLNDGGGSRGGRGGGGPGSGFIGDFAGVGGMSGGSTGVLGYANLETSYLVDQLEAMRGAVRYLRTENSYLRGSELMRGWKALAPLTAVSNAGAAASDRIPLGDRTNLASGHPDRDGESKEDDDDGKGEPVQQKSMNDQPKSERLRLIAAETQRLHSQALELAVAPRIVDLSVLVSRTPASASTSDVDSKKAASATDEQQEGDVANGTTTTTAATTTATEGAGAAQSIRRPAWQPAARLPQNQYRAQKELAAKIRARVEALSERVRRGGAGIGFIGDGGTGGGGGGGGTTWTPSMISASPSVVAAS</sequence>
<keyword evidence="1" id="KW-0175">Coiled coil</keyword>
<evidence type="ECO:0000259" key="3">
    <source>
        <dbReference type="Pfam" id="PF12455"/>
    </source>
</evidence>
<feature type="compositionally biased region" description="Gly residues" evidence="2">
    <location>
        <begin position="1520"/>
        <end position="1562"/>
    </location>
</feature>
<feature type="region of interest" description="Disordered" evidence="2">
    <location>
        <begin position="69"/>
        <end position="159"/>
    </location>
</feature>
<feature type="region of interest" description="Disordered" evidence="2">
    <location>
        <begin position="1645"/>
        <end position="1687"/>
    </location>
</feature>
<feature type="compositionally biased region" description="Low complexity" evidence="2">
    <location>
        <begin position="379"/>
        <end position="392"/>
    </location>
</feature>
<proteinExistence type="predicted"/>
<evidence type="ECO:0000256" key="2">
    <source>
        <dbReference type="SAM" id="MobiDB-lite"/>
    </source>
</evidence>
<feature type="region of interest" description="Disordered" evidence="2">
    <location>
        <begin position="1814"/>
        <end position="1851"/>
    </location>
</feature>
<feature type="compositionally biased region" description="Polar residues" evidence="2">
    <location>
        <begin position="592"/>
        <end position="606"/>
    </location>
</feature>
<dbReference type="Pfam" id="PF07994">
    <property type="entry name" value="NAD_binding_5"/>
    <property type="match status" value="1"/>
</dbReference>
<reference evidence="4" key="1">
    <citation type="submission" date="2016-04" db="EMBL/GenBank/DDBJ databases">
        <authorList>
            <person name="Nguyen H.D."/>
            <person name="Kesanakurti P."/>
            <person name="Cullis J."/>
            <person name="Levesque C.A."/>
            <person name="Hambleton S."/>
        </authorList>
    </citation>
    <scope>NUCLEOTIDE SEQUENCE</scope>
    <source>
        <strain evidence="4">DAOMC 238032</strain>
    </source>
</reference>
<feature type="compositionally biased region" description="Low complexity" evidence="2">
    <location>
        <begin position="149"/>
        <end position="159"/>
    </location>
</feature>
<dbReference type="EMBL" id="LWDD02001146">
    <property type="protein sequence ID" value="KAE8252175.1"/>
    <property type="molecule type" value="Genomic_DNA"/>
</dbReference>
<gene>
    <name evidence="4" type="ORF">A4X03_0g6239</name>
</gene>
<evidence type="ECO:0000313" key="4">
    <source>
        <dbReference type="EMBL" id="KAE8252175.1"/>
    </source>
</evidence>
<feature type="compositionally biased region" description="Polar residues" evidence="2">
    <location>
        <begin position="219"/>
        <end position="232"/>
    </location>
</feature>
<reference evidence="4" key="2">
    <citation type="journal article" date="2019" name="IMA Fungus">
        <title>Genome sequencing and comparison of five Tilletia species to identify candidate genes for the detection of regulated species infecting wheat.</title>
        <authorList>
            <person name="Nguyen H.D.T."/>
            <person name="Sultana T."/>
            <person name="Kesanakurti P."/>
            <person name="Hambleton S."/>
        </authorList>
    </citation>
    <scope>NUCLEOTIDE SEQUENCE</scope>
    <source>
        <strain evidence="4">DAOMC 238032</strain>
    </source>
</reference>
<feature type="region of interest" description="Disordered" evidence="2">
    <location>
        <begin position="457"/>
        <end position="528"/>
    </location>
</feature>
<feature type="compositionally biased region" description="Low complexity" evidence="2">
    <location>
        <begin position="490"/>
        <end position="502"/>
    </location>
</feature>
<dbReference type="GO" id="GO:0008654">
    <property type="term" value="P:phospholipid biosynthetic process"/>
    <property type="evidence" value="ECO:0007669"/>
    <property type="project" value="InterPro"/>
</dbReference>
<dbReference type="InterPro" id="IPR036291">
    <property type="entry name" value="NAD(P)-bd_dom_sf"/>
</dbReference>
<dbReference type="InterPro" id="IPR022157">
    <property type="entry name" value="Dynactin"/>
</dbReference>
<feature type="compositionally biased region" description="Low complexity" evidence="2">
    <location>
        <begin position="611"/>
        <end position="638"/>
    </location>
</feature>
<comment type="caution">
    <text evidence="4">The sequence shown here is derived from an EMBL/GenBank/DDBJ whole genome shotgun (WGS) entry which is preliminary data.</text>
</comment>
<feature type="compositionally biased region" description="Polar residues" evidence="2">
    <location>
        <begin position="1836"/>
        <end position="1845"/>
    </location>
</feature>
<organism evidence="4 5">
    <name type="scientific">Tilletia caries</name>
    <name type="common">wheat bunt fungus</name>
    <dbReference type="NCBI Taxonomy" id="13290"/>
    <lineage>
        <taxon>Eukaryota</taxon>
        <taxon>Fungi</taxon>
        <taxon>Dikarya</taxon>
        <taxon>Basidiomycota</taxon>
        <taxon>Ustilaginomycotina</taxon>
        <taxon>Exobasidiomycetes</taxon>
        <taxon>Tilletiales</taxon>
        <taxon>Tilletiaceae</taxon>
        <taxon>Tilletia</taxon>
    </lineage>
</organism>
<dbReference type="GO" id="GO:0004512">
    <property type="term" value="F:inositol-3-phosphate synthase activity"/>
    <property type="evidence" value="ECO:0007669"/>
    <property type="project" value="InterPro"/>
</dbReference>
<feature type="region of interest" description="Disordered" evidence="2">
    <location>
        <begin position="1"/>
        <end position="31"/>
    </location>
</feature>